<dbReference type="Pfam" id="PF07727">
    <property type="entry name" value="RVT_2"/>
    <property type="match status" value="2"/>
</dbReference>
<evidence type="ECO:0000313" key="4">
    <source>
        <dbReference type="Proteomes" id="UP001341281"/>
    </source>
</evidence>
<proteinExistence type="predicted"/>
<sequence>MISTGGVPLRMSSRPWTPTTPSLSSLSRRTPTVTDNWIFKHKLHSNGSLDRNKARYVLRGFTQRPGVDYDETFGPIVKPVTIRTVLSLAISGDWHVHQLDLPPGLHLPPQQIRLLPLRASDSCFATLLRSLGSVEAKSDTSVFVYRQGTTTTFLLLYVDGTILTASTSSLLQQLILSLWAAIPMKDLSPLQHFLGIAVQCSSTWMLLSQREYIVDILAKLSANGAPVADPTTYRSLVGALQYRILRYLCGTADLGLYIGSSSSSFLIVYTDDDWAGCPDTQKSTSGYAVFLGDNLISWSSIEAEYRIVANGVAEASSASTACHTRLLRQLECCLPFDEPGKAPAH</sequence>
<dbReference type="InterPro" id="IPR013103">
    <property type="entry name" value="RVT_2"/>
</dbReference>
<feature type="compositionally biased region" description="Low complexity" evidence="1">
    <location>
        <begin position="10"/>
        <end position="28"/>
    </location>
</feature>
<feature type="region of interest" description="Disordered" evidence="1">
    <location>
        <begin position="1"/>
        <end position="28"/>
    </location>
</feature>
<protein>
    <recommendedName>
        <fullName evidence="2">Reverse transcriptase Ty1/copia-type domain-containing protein</fullName>
    </recommendedName>
</protein>
<dbReference type="CDD" id="cd09272">
    <property type="entry name" value="RNase_HI_RT_Ty1"/>
    <property type="match status" value="1"/>
</dbReference>
<dbReference type="PANTHER" id="PTHR11439:SF524">
    <property type="entry name" value="RNA-DIRECTED DNA POLYMERASE, PROTEIN KINASE RLK-PELLE-DLSV FAMILY"/>
    <property type="match status" value="1"/>
</dbReference>
<dbReference type="PANTHER" id="PTHR11439">
    <property type="entry name" value="GAG-POL-RELATED RETROTRANSPOSON"/>
    <property type="match status" value="1"/>
</dbReference>
<accession>A0AAQ3US77</accession>
<evidence type="ECO:0000313" key="3">
    <source>
        <dbReference type="EMBL" id="WVZ96619.1"/>
    </source>
</evidence>
<gene>
    <name evidence="3" type="ORF">U9M48_042234</name>
</gene>
<reference evidence="3 4" key="1">
    <citation type="submission" date="2024-02" db="EMBL/GenBank/DDBJ databases">
        <title>High-quality chromosome-scale genome assembly of Pensacola bahiagrass (Paspalum notatum Flugge var. saurae).</title>
        <authorList>
            <person name="Vega J.M."/>
            <person name="Podio M."/>
            <person name="Orjuela J."/>
            <person name="Siena L.A."/>
            <person name="Pessino S.C."/>
            <person name="Combes M.C."/>
            <person name="Mariac C."/>
            <person name="Albertini E."/>
            <person name="Pupilli F."/>
            <person name="Ortiz J.P.A."/>
            <person name="Leblanc O."/>
        </authorList>
    </citation>
    <scope>NUCLEOTIDE SEQUENCE [LARGE SCALE GENOMIC DNA]</scope>
    <source>
        <strain evidence="3">R1</strain>
        <tissue evidence="3">Leaf</tissue>
    </source>
</reference>
<organism evidence="3 4">
    <name type="scientific">Paspalum notatum var. saurae</name>
    <dbReference type="NCBI Taxonomy" id="547442"/>
    <lineage>
        <taxon>Eukaryota</taxon>
        <taxon>Viridiplantae</taxon>
        <taxon>Streptophyta</taxon>
        <taxon>Embryophyta</taxon>
        <taxon>Tracheophyta</taxon>
        <taxon>Spermatophyta</taxon>
        <taxon>Magnoliopsida</taxon>
        <taxon>Liliopsida</taxon>
        <taxon>Poales</taxon>
        <taxon>Poaceae</taxon>
        <taxon>PACMAD clade</taxon>
        <taxon>Panicoideae</taxon>
        <taxon>Andropogonodae</taxon>
        <taxon>Paspaleae</taxon>
        <taxon>Paspalinae</taxon>
        <taxon>Paspalum</taxon>
    </lineage>
</organism>
<name>A0AAQ3US77_PASNO</name>
<dbReference type="AlphaFoldDB" id="A0AAQ3US77"/>
<dbReference type="Proteomes" id="UP001341281">
    <property type="component" value="Chromosome 10"/>
</dbReference>
<dbReference type="EMBL" id="CP144754">
    <property type="protein sequence ID" value="WVZ96619.1"/>
    <property type="molecule type" value="Genomic_DNA"/>
</dbReference>
<feature type="domain" description="Reverse transcriptase Ty1/copia-type" evidence="2">
    <location>
        <begin position="27"/>
        <end position="101"/>
    </location>
</feature>
<evidence type="ECO:0000259" key="2">
    <source>
        <dbReference type="Pfam" id="PF07727"/>
    </source>
</evidence>
<keyword evidence="4" id="KW-1185">Reference proteome</keyword>
<feature type="domain" description="Reverse transcriptase Ty1/copia-type" evidence="2">
    <location>
        <begin position="123"/>
        <end position="222"/>
    </location>
</feature>
<evidence type="ECO:0000256" key="1">
    <source>
        <dbReference type="SAM" id="MobiDB-lite"/>
    </source>
</evidence>